<sequence precursor="true">MKVARNWVKLPTGWIAAGGLKAFAWGKEGGSNQTAALMVLLAIAHRADDENGLVRLPYDELQWATHLSRQKVADGLDVLGSRKIILRGSQGRSTLQLASYDPKQGWAMLPASRLYSSDGIIAFADFHLRKKVELDALKAYLAFVARRDREQNRAFITYEQIHDYAGIPEGRIKPAISLLVVQGLVVVEHMERSGGLGSSHGYRLSYLHTRNHMGTNGRAHFGETQAGDDLF</sequence>
<name>A4X0S9_CERS5</name>
<proteinExistence type="predicted"/>
<dbReference type="EMBL" id="CP000666">
    <property type="protein sequence ID" value="ABP73243.1"/>
    <property type="molecule type" value="Genomic_DNA"/>
</dbReference>
<evidence type="ECO:0000313" key="1">
    <source>
        <dbReference type="EMBL" id="ABP73243.1"/>
    </source>
</evidence>
<protein>
    <submittedName>
        <fullName evidence="1">Uncharacterized protein</fullName>
    </submittedName>
</protein>
<organism evidence="1">
    <name type="scientific">Cereibacter sphaeroides (strain ATCC 17025 / ATH 2.4.3)</name>
    <name type="common">Rhodobacter sphaeroides</name>
    <dbReference type="NCBI Taxonomy" id="349102"/>
    <lineage>
        <taxon>Bacteria</taxon>
        <taxon>Pseudomonadati</taxon>
        <taxon>Pseudomonadota</taxon>
        <taxon>Alphaproteobacteria</taxon>
        <taxon>Rhodobacterales</taxon>
        <taxon>Paracoccaceae</taxon>
        <taxon>Cereibacter</taxon>
    </lineage>
</organism>
<keyword evidence="1" id="KW-0614">Plasmid</keyword>
<dbReference type="HOGENOM" id="CLU_094170_0_0_5"/>
<dbReference type="AlphaFoldDB" id="A4X0S9"/>
<geneLocation type="plasmid" evidence="1">
    <name>pRSPA05</name>
</geneLocation>
<accession>A4X0S9</accession>
<dbReference type="KEGG" id="rsq:Rsph17025_4400"/>
<reference evidence="1" key="1">
    <citation type="submission" date="2007-04" db="EMBL/GenBank/DDBJ databases">
        <title>Complete sequence of plasmid pRSPA05 of Rhodobacter sphaeroides ATCC 17025.</title>
        <authorList>
            <consortium name="US DOE Joint Genome Institute"/>
            <person name="Copeland A."/>
            <person name="Lucas S."/>
            <person name="Lapidus A."/>
            <person name="Barry K."/>
            <person name="Detter J.C."/>
            <person name="Glavina del Rio T."/>
            <person name="Hammon N."/>
            <person name="Israni S."/>
            <person name="Dalin E."/>
            <person name="Tice H."/>
            <person name="Pitluck S."/>
            <person name="Chertkov O."/>
            <person name="Brettin T."/>
            <person name="Bruce D."/>
            <person name="Han C."/>
            <person name="Schmutz J."/>
            <person name="Larimer F."/>
            <person name="Land M."/>
            <person name="Hauser L."/>
            <person name="Kyrpides N."/>
            <person name="Kim E."/>
            <person name="Richardson P."/>
            <person name="Mackenzie C."/>
            <person name="Choudhary M."/>
            <person name="Donohue T.J."/>
            <person name="Kaplan S."/>
        </authorList>
    </citation>
    <scope>NUCLEOTIDE SEQUENCE [LARGE SCALE GENOMIC DNA]</scope>
    <source>
        <strain evidence="1">ATCC 17025</strain>
        <plasmid evidence="1">pRSPA05</plasmid>
    </source>
</reference>
<gene>
    <name evidence="1" type="ordered locus">Rsph17025_4400</name>
</gene>
<dbReference type="BioCyc" id="RSPH349102:G1G8M-4543-MONOMER"/>